<evidence type="ECO:0000313" key="2">
    <source>
        <dbReference type="Proteomes" id="UP000282378"/>
    </source>
</evidence>
<sequence>MPANRLLLASVLPVPCLTCRWRKWPSWFR</sequence>
<protein>
    <submittedName>
        <fullName evidence="1">Uncharacterized protein</fullName>
    </submittedName>
</protein>
<gene>
    <name evidence="1" type="ORF">APX70_200477</name>
</gene>
<dbReference type="Proteomes" id="UP000282378">
    <property type="component" value="Unassembled WGS sequence"/>
</dbReference>
<dbReference type="EMBL" id="RBNL01000886">
    <property type="protein sequence ID" value="RML95640.1"/>
    <property type="molecule type" value="Genomic_DNA"/>
</dbReference>
<reference evidence="1 2" key="1">
    <citation type="submission" date="2018-08" db="EMBL/GenBank/DDBJ databases">
        <title>Recombination of ecologically and evolutionarily significant loci maintains genetic cohesion in the Pseudomonas syringae species complex.</title>
        <authorList>
            <person name="Dillon M."/>
            <person name="Thakur S."/>
            <person name="Almeida R.N.D."/>
            <person name="Weir B.S."/>
            <person name="Guttman D.S."/>
        </authorList>
    </citation>
    <scope>NUCLEOTIDE SEQUENCE [LARGE SCALE GENOMIC DNA]</scope>
    <source>
        <strain evidence="1 2">88_10</strain>
    </source>
</reference>
<proteinExistence type="predicted"/>
<evidence type="ECO:0000313" key="1">
    <source>
        <dbReference type="EMBL" id="RML95640.1"/>
    </source>
</evidence>
<dbReference type="AlphaFoldDB" id="A0A3M3A590"/>
<organism evidence="1 2">
    <name type="scientific">Pseudomonas syringae pv. maculicola</name>
    <dbReference type="NCBI Taxonomy" id="59511"/>
    <lineage>
        <taxon>Bacteria</taxon>
        <taxon>Pseudomonadati</taxon>
        <taxon>Pseudomonadota</taxon>
        <taxon>Gammaproteobacteria</taxon>
        <taxon>Pseudomonadales</taxon>
        <taxon>Pseudomonadaceae</taxon>
        <taxon>Pseudomonas</taxon>
    </lineage>
</organism>
<accession>A0A3M3A590</accession>
<comment type="caution">
    <text evidence="1">The sequence shown here is derived from an EMBL/GenBank/DDBJ whole genome shotgun (WGS) entry which is preliminary data.</text>
</comment>
<name>A0A3M3A590_PSEYM</name>